<feature type="transmembrane region" description="Helical" evidence="1">
    <location>
        <begin position="82"/>
        <end position="103"/>
    </location>
</feature>
<feature type="transmembrane region" description="Helical" evidence="1">
    <location>
        <begin position="132"/>
        <end position="150"/>
    </location>
</feature>
<dbReference type="AlphaFoldDB" id="A0A2S9GST7"/>
<dbReference type="EMBL" id="PUGF01000036">
    <property type="protein sequence ID" value="PRC90756.1"/>
    <property type="molecule type" value="Genomic_DNA"/>
</dbReference>
<reference evidence="2 3" key="1">
    <citation type="submission" date="2018-02" db="EMBL/GenBank/DDBJ databases">
        <title>Solimicrobium silvestre gen. nov., sp. nov., isolated from alpine forest soil.</title>
        <authorList>
            <person name="Margesin R."/>
            <person name="Albuquerque L."/>
            <person name="Zhang D.-C."/>
            <person name="Froufe H.J.C."/>
            <person name="Severino R."/>
            <person name="Roxo I."/>
            <person name="Egas C."/>
            <person name="Da Costa M.S."/>
        </authorList>
    </citation>
    <scope>NUCLEOTIDE SEQUENCE [LARGE SCALE GENOMIC DNA]</scope>
    <source>
        <strain evidence="2 3">S20-91</strain>
    </source>
</reference>
<dbReference type="OrthoDB" id="9786302at2"/>
<name>A0A2S9GST7_9BURK</name>
<dbReference type="InterPro" id="IPR018729">
    <property type="entry name" value="DUF2269_transmembrane"/>
</dbReference>
<sequence>MNSYLVLKWLHILSATILFGTGIGIAFFKWITDRSGDVRAIRIINERTVLADWLFTTPAVILQPATGLGLVYMAGYPLFSGWVFYAIILYLIAGACWLPVLWLQIRMRELARTADAENTPLPARYWQYAQRWFWLGVPAFVALIAVYWLMVFKPAV</sequence>
<evidence type="ECO:0000256" key="1">
    <source>
        <dbReference type="SAM" id="Phobius"/>
    </source>
</evidence>
<keyword evidence="1" id="KW-0472">Membrane</keyword>
<protein>
    <submittedName>
        <fullName evidence="2">Putative integral membrane protein</fullName>
    </submittedName>
</protein>
<keyword evidence="1" id="KW-0812">Transmembrane</keyword>
<keyword evidence="1" id="KW-1133">Transmembrane helix</keyword>
<gene>
    <name evidence="2" type="ORF">S2091_4504</name>
</gene>
<dbReference type="Proteomes" id="UP000237839">
    <property type="component" value="Unassembled WGS sequence"/>
</dbReference>
<accession>A0A2S9GST7</accession>
<comment type="caution">
    <text evidence="2">The sequence shown here is derived from an EMBL/GenBank/DDBJ whole genome shotgun (WGS) entry which is preliminary data.</text>
</comment>
<feature type="transmembrane region" description="Helical" evidence="1">
    <location>
        <begin position="53"/>
        <end position="76"/>
    </location>
</feature>
<dbReference type="RefSeq" id="WP_105534231.1">
    <property type="nucleotide sequence ID" value="NZ_PUGF01000036.1"/>
</dbReference>
<evidence type="ECO:0000313" key="3">
    <source>
        <dbReference type="Proteomes" id="UP000237839"/>
    </source>
</evidence>
<evidence type="ECO:0000313" key="2">
    <source>
        <dbReference type="EMBL" id="PRC90756.1"/>
    </source>
</evidence>
<keyword evidence="3" id="KW-1185">Reference proteome</keyword>
<feature type="transmembrane region" description="Helical" evidence="1">
    <location>
        <begin position="12"/>
        <end position="32"/>
    </location>
</feature>
<dbReference type="Pfam" id="PF10027">
    <property type="entry name" value="DUF2269"/>
    <property type="match status" value="1"/>
</dbReference>
<organism evidence="2 3">
    <name type="scientific">Solimicrobium silvestre</name>
    <dbReference type="NCBI Taxonomy" id="2099400"/>
    <lineage>
        <taxon>Bacteria</taxon>
        <taxon>Pseudomonadati</taxon>
        <taxon>Pseudomonadota</taxon>
        <taxon>Betaproteobacteria</taxon>
        <taxon>Burkholderiales</taxon>
        <taxon>Oxalobacteraceae</taxon>
        <taxon>Solimicrobium</taxon>
    </lineage>
</organism>
<proteinExistence type="predicted"/>